<protein>
    <submittedName>
        <fullName evidence="1">Uncharacterized protein</fullName>
    </submittedName>
</protein>
<proteinExistence type="predicted"/>
<sequence length="32" mass="3542">MCLVEIIAVHNNDSHSYTLVKTSPLTDKGKIN</sequence>
<dbReference type="Proteomes" id="UP001596230">
    <property type="component" value="Unassembled WGS sequence"/>
</dbReference>
<comment type="caution">
    <text evidence="1">The sequence shown here is derived from an EMBL/GenBank/DDBJ whole genome shotgun (WGS) entry which is preliminary data.</text>
</comment>
<dbReference type="RefSeq" id="WP_385951410.1">
    <property type="nucleotide sequence ID" value="NZ_JBHSUB010000014.1"/>
</dbReference>
<accession>A0ABW1VZ40</accession>
<dbReference type="EMBL" id="JBHSUB010000014">
    <property type="protein sequence ID" value="MFC6378770.1"/>
    <property type="molecule type" value="Genomic_DNA"/>
</dbReference>
<evidence type="ECO:0000313" key="1">
    <source>
        <dbReference type="EMBL" id="MFC6378770.1"/>
    </source>
</evidence>
<keyword evidence="2" id="KW-1185">Reference proteome</keyword>
<gene>
    <name evidence="1" type="ORF">ACFP9W_11940</name>
</gene>
<name>A0ABW1VZ40_9GAMM</name>
<evidence type="ECO:0000313" key="2">
    <source>
        <dbReference type="Proteomes" id="UP001596230"/>
    </source>
</evidence>
<reference evidence="2" key="1">
    <citation type="journal article" date="2019" name="Int. J. Syst. Evol. Microbiol.">
        <title>The Global Catalogue of Microorganisms (GCM) 10K type strain sequencing project: providing services to taxonomists for standard genome sequencing and annotation.</title>
        <authorList>
            <consortium name="The Broad Institute Genomics Platform"/>
            <consortium name="The Broad Institute Genome Sequencing Center for Infectious Disease"/>
            <person name="Wu L."/>
            <person name="Ma J."/>
        </authorList>
    </citation>
    <scope>NUCLEOTIDE SEQUENCE [LARGE SCALE GENOMIC DNA]</scope>
    <source>
        <strain evidence="2">CGMCC 1.18518</strain>
    </source>
</reference>
<organism evidence="1 2">
    <name type="scientific">Tatumella terrea</name>
    <dbReference type="NCBI Taxonomy" id="419007"/>
    <lineage>
        <taxon>Bacteria</taxon>
        <taxon>Pseudomonadati</taxon>
        <taxon>Pseudomonadota</taxon>
        <taxon>Gammaproteobacteria</taxon>
        <taxon>Enterobacterales</taxon>
        <taxon>Erwiniaceae</taxon>
        <taxon>Tatumella</taxon>
    </lineage>
</organism>